<name>A0A0W4ZVI2_PNEJ7</name>
<feature type="domain" description="Protein kinase" evidence="9">
    <location>
        <begin position="540"/>
        <end position="825"/>
    </location>
</feature>
<feature type="compositionally biased region" description="Polar residues" evidence="8">
    <location>
        <begin position="261"/>
        <end position="285"/>
    </location>
</feature>
<dbReference type="InterPro" id="IPR000719">
    <property type="entry name" value="Prot_kinase_dom"/>
</dbReference>
<dbReference type="GO" id="GO:0030332">
    <property type="term" value="F:cyclin binding"/>
    <property type="evidence" value="ECO:0007669"/>
    <property type="project" value="TreeGrafter"/>
</dbReference>
<dbReference type="Proteomes" id="UP000053447">
    <property type="component" value="Unassembled WGS sequence"/>
</dbReference>
<protein>
    <recommendedName>
        <fullName evidence="9">Protein kinase domain-containing protein</fullName>
    </recommendedName>
</protein>
<dbReference type="FunFam" id="3.30.200.20:FF:000270">
    <property type="entry name" value="Serine/threonine-protein kinase bur1"/>
    <property type="match status" value="1"/>
</dbReference>
<dbReference type="GO" id="GO:0008353">
    <property type="term" value="F:RNA polymerase II CTD heptapeptide repeat kinase activity"/>
    <property type="evidence" value="ECO:0007669"/>
    <property type="project" value="TreeGrafter"/>
</dbReference>
<feature type="compositionally biased region" description="Basic residues" evidence="8">
    <location>
        <begin position="97"/>
        <end position="108"/>
    </location>
</feature>
<evidence type="ECO:0000256" key="1">
    <source>
        <dbReference type="ARBA" id="ARBA00006485"/>
    </source>
</evidence>
<feature type="compositionally biased region" description="Polar residues" evidence="8">
    <location>
        <begin position="127"/>
        <end position="136"/>
    </location>
</feature>
<dbReference type="Gene3D" id="1.10.510.10">
    <property type="entry name" value="Transferase(Phosphotransferase) domain 1"/>
    <property type="match status" value="1"/>
</dbReference>
<dbReference type="Pfam" id="PF00069">
    <property type="entry name" value="Pkinase"/>
    <property type="match status" value="1"/>
</dbReference>
<dbReference type="GO" id="GO:0008024">
    <property type="term" value="C:cyclin/CDK positive transcription elongation factor complex"/>
    <property type="evidence" value="ECO:0007669"/>
    <property type="project" value="TreeGrafter"/>
</dbReference>
<evidence type="ECO:0000256" key="5">
    <source>
        <dbReference type="ARBA" id="ARBA00022777"/>
    </source>
</evidence>
<evidence type="ECO:0000313" key="11">
    <source>
        <dbReference type="Proteomes" id="UP000053447"/>
    </source>
</evidence>
<keyword evidence="4 7" id="KW-0547">Nucleotide-binding</keyword>
<dbReference type="CDD" id="cd07840">
    <property type="entry name" value="STKc_CDK9_like"/>
    <property type="match status" value="1"/>
</dbReference>
<proteinExistence type="inferred from homology"/>
<dbReference type="InterPro" id="IPR008271">
    <property type="entry name" value="Ser/Thr_kinase_AS"/>
</dbReference>
<sequence>MKNTRYHSEIYRKHQRDGKLRDSSFKLDKRGVRKTIQRETMYGQDLFEKDAKLDRKETDNGLETYRRRSRSPYYKNFYHGSMQKRYPTYIYDESSRTKARVSPYRKRSPSTSVSQKSTSSSIPQHKIYNSRSPQFDNSKRRLRLNRTSCSRSDSGESYGRSLELKHYSSRKEYAYSPEYFNDRYSHNTSRYSYSFENKHQGYKKTYNYSEKQIPRNSSSLLTSSYNHSYSSKYETDHYDSKFLPKERYKNTRTSTSYYKENSDTFYRPSSTSDYQKYKHNSNSRNPKYRYVYDKDTYYRSPFSNELENNSKDTDVLYKSPDSYTETDTTKINPKKHEDTSSDLLDYKYNNMKNMDRYSQPIHKNNKLYDVNEAFTRTPQTLNFKENITKKQDNVEFHLENKQHSTTPIVSFKLSNPKSVQSTSHLHLENTSFDSNTDFSSKYKTCESKNSSTVEKLHNDAKLSKRSLSTYSALVNEEKDFLPIKKSKKLSENTLKDSENINYLETDNIQHYSKDFETKSISIVKPITKITMIDSKEGYVYERIGQVGEGTYGKVYKARNRITNELVALKKIRMEYEKNGFPITAMREIKLLQSLRHPNVVCLLEMMVEKSTVYMVFEYMDHDLSGVLSNPNFHFELSHTKHLCKQMLDGLEYLHHRGVLHRDIKGSNILLDNFGQLKLADFGLARYYHKKHNTADYTNRVITLWFRPPELLLGATAYGPSVDIWSAGCIMIELFTKKPLFPGHDEIHQLELIYDMMGTPTHENWPTVNRLPWYELLKPAEKKAGKFYDCYSTILSPAALNLISNILALDPSKRPTATEALKHSFFTQEEPKPEPPLGLSSMKGDWHEYESKRRRKKFREYREIDGSKEPEKNVTK</sequence>
<evidence type="ECO:0000256" key="7">
    <source>
        <dbReference type="PROSITE-ProRule" id="PRU10141"/>
    </source>
</evidence>
<evidence type="ECO:0000256" key="2">
    <source>
        <dbReference type="ARBA" id="ARBA00022527"/>
    </source>
</evidence>
<keyword evidence="6 7" id="KW-0067">ATP-binding</keyword>
<dbReference type="EMBL" id="LFWA01000002">
    <property type="protein sequence ID" value="KTW32389.1"/>
    <property type="molecule type" value="Genomic_DNA"/>
</dbReference>
<organism evidence="10 11">
    <name type="scientific">Pneumocystis jirovecii (strain RU7)</name>
    <name type="common">Human pneumocystis pneumonia agent</name>
    <dbReference type="NCBI Taxonomy" id="1408657"/>
    <lineage>
        <taxon>Eukaryota</taxon>
        <taxon>Fungi</taxon>
        <taxon>Dikarya</taxon>
        <taxon>Ascomycota</taxon>
        <taxon>Taphrinomycotina</taxon>
        <taxon>Pneumocystomycetes</taxon>
        <taxon>Pneumocystaceae</taxon>
        <taxon>Pneumocystis</taxon>
    </lineage>
</organism>
<keyword evidence="2" id="KW-0723">Serine/threonine-protein kinase</keyword>
<evidence type="ECO:0000256" key="3">
    <source>
        <dbReference type="ARBA" id="ARBA00022679"/>
    </source>
</evidence>
<dbReference type="PROSITE" id="PS50011">
    <property type="entry name" value="PROTEIN_KINASE_DOM"/>
    <property type="match status" value="1"/>
</dbReference>
<dbReference type="AlphaFoldDB" id="A0A0W4ZVI2"/>
<comment type="similarity">
    <text evidence="1">Belongs to the protein kinase superfamily. CMGC Ser/Thr protein kinase family. CDC2/CDKX subfamily.</text>
</comment>
<evidence type="ECO:0000259" key="9">
    <source>
        <dbReference type="PROSITE" id="PS50011"/>
    </source>
</evidence>
<accession>A0A0W4ZVI2</accession>
<keyword evidence="11" id="KW-1185">Reference proteome</keyword>
<feature type="compositionally biased region" description="Polar residues" evidence="8">
    <location>
        <begin position="321"/>
        <end position="331"/>
    </location>
</feature>
<gene>
    <name evidence="10" type="ORF">T551_00479</name>
</gene>
<keyword evidence="5" id="KW-0418">Kinase</keyword>
<reference evidence="11" key="1">
    <citation type="journal article" date="2016" name="Nat. Commun.">
        <title>Genome analysis of three Pneumocystis species reveals adaptation mechanisms to life exclusively in mammalian hosts.</title>
        <authorList>
            <person name="Ma L."/>
            <person name="Chen Z."/>
            <person name="Huang D.W."/>
            <person name="Kutty G."/>
            <person name="Ishihara M."/>
            <person name="Wang H."/>
            <person name="Abouelleil A."/>
            <person name="Bishop L."/>
            <person name="Davey E."/>
            <person name="Deng R."/>
            <person name="Deng X."/>
            <person name="Fan L."/>
            <person name="Fantoni G."/>
            <person name="Fitzgerald M."/>
            <person name="Gogineni E."/>
            <person name="Goldberg J.M."/>
            <person name="Handley G."/>
            <person name="Hu X."/>
            <person name="Huber C."/>
            <person name="Jiao X."/>
            <person name="Jones K."/>
            <person name="Levin J.Z."/>
            <person name="Liu Y."/>
            <person name="Macdonald P."/>
            <person name="Melnikov A."/>
            <person name="Raley C."/>
            <person name="Sassi M."/>
            <person name="Sherman B.T."/>
            <person name="Song X."/>
            <person name="Sykes S."/>
            <person name="Tran B."/>
            <person name="Walsh L."/>
            <person name="Xia Y."/>
            <person name="Yang J."/>
            <person name="Young S."/>
            <person name="Zeng Q."/>
            <person name="Zheng X."/>
            <person name="Stephens R."/>
            <person name="Nusbaum C."/>
            <person name="Birren B.W."/>
            <person name="Azadi P."/>
            <person name="Lempicki R.A."/>
            <person name="Cuomo C.A."/>
            <person name="Kovacs J.A."/>
        </authorList>
    </citation>
    <scope>NUCLEOTIDE SEQUENCE [LARGE SCALE GENOMIC DNA]</scope>
    <source>
        <strain evidence="11">RU7</strain>
    </source>
</reference>
<comment type="caution">
    <text evidence="10">The sequence shown here is derived from an EMBL/GenBank/DDBJ whole genome shotgun (WGS) entry which is preliminary data.</text>
</comment>
<keyword evidence="3" id="KW-0808">Transferase</keyword>
<evidence type="ECO:0000256" key="8">
    <source>
        <dbReference type="SAM" id="MobiDB-lite"/>
    </source>
</evidence>
<dbReference type="GeneID" id="28939000"/>
<dbReference type="VEuPathDB" id="FungiDB:T551_00479"/>
<feature type="region of interest" description="Disordered" evidence="8">
    <location>
        <begin position="822"/>
        <end position="853"/>
    </location>
</feature>
<feature type="region of interest" description="Disordered" evidence="8">
    <location>
        <begin position="303"/>
        <end position="338"/>
    </location>
</feature>
<evidence type="ECO:0000313" key="10">
    <source>
        <dbReference type="EMBL" id="KTW32389.1"/>
    </source>
</evidence>
<dbReference type="eggNOG" id="KOG0600">
    <property type="taxonomic scope" value="Eukaryota"/>
</dbReference>
<dbReference type="SMART" id="SM00220">
    <property type="entry name" value="S_TKc"/>
    <property type="match status" value="1"/>
</dbReference>
<dbReference type="Gene3D" id="3.30.200.20">
    <property type="entry name" value="Phosphorylase Kinase, domain 1"/>
    <property type="match status" value="1"/>
</dbReference>
<dbReference type="SUPFAM" id="SSF56112">
    <property type="entry name" value="Protein kinase-like (PK-like)"/>
    <property type="match status" value="1"/>
</dbReference>
<dbReference type="PANTHER" id="PTHR24056">
    <property type="entry name" value="CELL DIVISION PROTEIN KINASE"/>
    <property type="match status" value="1"/>
</dbReference>
<dbReference type="PROSITE" id="PS00108">
    <property type="entry name" value="PROTEIN_KINASE_ST"/>
    <property type="match status" value="1"/>
</dbReference>
<dbReference type="InterPro" id="IPR050108">
    <property type="entry name" value="CDK"/>
</dbReference>
<dbReference type="InterPro" id="IPR011009">
    <property type="entry name" value="Kinase-like_dom_sf"/>
</dbReference>
<evidence type="ECO:0000256" key="4">
    <source>
        <dbReference type="ARBA" id="ARBA00022741"/>
    </source>
</evidence>
<feature type="compositionally biased region" description="Low complexity" evidence="8">
    <location>
        <begin position="109"/>
        <end position="121"/>
    </location>
</feature>
<feature type="region of interest" description="Disordered" evidence="8">
    <location>
        <begin position="261"/>
        <end position="288"/>
    </location>
</feature>
<dbReference type="OrthoDB" id="204883at2759"/>
<dbReference type="GO" id="GO:0004693">
    <property type="term" value="F:cyclin-dependent protein serine/threonine kinase activity"/>
    <property type="evidence" value="ECO:0007669"/>
    <property type="project" value="UniProtKB-ARBA"/>
</dbReference>
<dbReference type="FunFam" id="1.10.510.10:FF:000440">
    <property type="entry name" value="Serine/threonine-protein kinase bur1"/>
    <property type="match status" value="1"/>
</dbReference>
<dbReference type="InterPro" id="IPR017441">
    <property type="entry name" value="Protein_kinase_ATP_BS"/>
</dbReference>
<dbReference type="PROSITE" id="PS00107">
    <property type="entry name" value="PROTEIN_KINASE_ATP"/>
    <property type="match status" value="1"/>
</dbReference>
<feature type="region of interest" description="Disordered" evidence="8">
    <location>
        <begin position="95"/>
        <end position="159"/>
    </location>
</feature>
<feature type="binding site" evidence="7">
    <location>
        <position position="569"/>
    </location>
    <ligand>
        <name>ATP</name>
        <dbReference type="ChEBI" id="CHEBI:30616"/>
    </ligand>
</feature>
<dbReference type="PANTHER" id="PTHR24056:SF546">
    <property type="entry name" value="CYCLIN-DEPENDENT KINASE 12"/>
    <property type="match status" value="1"/>
</dbReference>
<dbReference type="RefSeq" id="XP_018231081.1">
    <property type="nucleotide sequence ID" value="XM_018372745.1"/>
</dbReference>
<dbReference type="GO" id="GO:0032968">
    <property type="term" value="P:positive regulation of transcription elongation by RNA polymerase II"/>
    <property type="evidence" value="ECO:0007669"/>
    <property type="project" value="TreeGrafter"/>
</dbReference>
<dbReference type="GO" id="GO:0005524">
    <property type="term" value="F:ATP binding"/>
    <property type="evidence" value="ECO:0007669"/>
    <property type="project" value="UniProtKB-UniRule"/>
</dbReference>
<evidence type="ECO:0000256" key="6">
    <source>
        <dbReference type="ARBA" id="ARBA00022840"/>
    </source>
</evidence>
<dbReference type="STRING" id="1408657.A0A0W4ZVI2"/>